<gene>
    <name evidence="2" type="ORF">BN1211_3836</name>
</gene>
<dbReference type="InterPro" id="IPR024500">
    <property type="entry name" value="DUF3074"/>
</dbReference>
<dbReference type="SUPFAM" id="SSF55961">
    <property type="entry name" value="Bet v1-like"/>
    <property type="match status" value="1"/>
</dbReference>
<evidence type="ECO:0000313" key="3">
    <source>
        <dbReference type="Proteomes" id="UP000038830"/>
    </source>
</evidence>
<proteinExistence type="predicted"/>
<organism evidence="2 3">
    <name type="scientific">Cyberlindnera jadinii (strain ATCC 18201 / CBS 1600 / BCRC 20928 / JCM 3617 / NBRC 0987 / NRRL Y-1542)</name>
    <name type="common">Torula yeast</name>
    <name type="synonym">Candida utilis</name>
    <dbReference type="NCBI Taxonomy" id="983966"/>
    <lineage>
        <taxon>Eukaryota</taxon>
        <taxon>Fungi</taxon>
        <taxon>Dikarya</taxon>
        <taxon>Ascomycota</taxon>
        <taxon>Saccharomycotina</taxon>
        <taxon>Saccharomycetes</taxon>
        <taxon>Phaffomycetales</taxon>
        <taxon>Phaffomycetaceae</taxon>
        <taxon>Cyberlindnera</taxon>
    </lineage>
</organism>
<accession>A0A0H5C577</accession>
<dbReference type="AlphaFoldDB" id="A0A0H5C577"/>
<reference evidence="3" key="1">
    <citation type="journal article" date="2015" name="J. Biotechnol.">
        <title>The structure of the Cyberlindnera jadinii genome and its relation to Candida utilis analyzed by the occurrence of single nucleotide polymorphisms.</title>
        <authorList>
            <person name="Rupp O."/>
            <person name="Brinkrolf K."/>
            <person name="Buerth C."/>
            <person name="Kunigo M."/>
            <person name="Schneider J."/>
            <person name="Jaenicke S."/>
            <person name="Goesmann A."/>
            <person name="Puehler A."/>
            <person name="Jaeger K.-E."/>
            <person name="Ernst J.F."/>
        </authorList>
    </citation>
    <scope>NUCLEOTIDE SEQUENCE [LARGE SCALE GENOMIC DNA]</scope>
    <source>
        <strain evidence="3">ATCC 18201 / CBS 1600 / BCRC 20928 / JCM 3617 / NBRC 0987 / NRRL Y-1542</strain>
    </source>
</reference>
<dbReference type="Gene3D" id="3.30.530.20">
    <property type="match status" value="1"/>
</dbReference>
<dbReference type="InterPro" id="IPR023393">
    <property type="entry name" value="START-like_dom_sf"/>
</dbReference>
<dbReference type="PANTHER" id="PTHR40370:SF1">
    <property type="entry name" value="DUF3074 DOMAIN-CONTAINING PROTEIN"/>
    <property type="match status" value="1"/>
</dbReference>
<dbReference type="Pfam" id="PF11274">
    <property type="entry name" value="DUF3074"/>
    <property type="match status" value="1"/>
</dbReference>
<dbReference type="EMBL" id="CDQK01000004">
    <property type="protein sequence ID" value="CEP23285.1"/>
    <property type="molecule type" value="Genomic_DNA"/>
</dbReference>
<protein>
    <recommendedName>
        <fullName evidence="1">DUF3074 domain-containing protein</fullName>
    </recommendedName>
</protein>
<dbReference type="Proteomes" id="UP000038830">
    <property type="component" value="Unassembled WGS sequence"/>
</dbReference>
<sequence>MVFEFSTKPHNVSDLPLDTKEFVQDADSLVNEITSKWHKSKNYKYKLATGERQDVQTYYTHLHDEYWMARHSVIDATKHSWDEIMKYSLGARRLEDGSWTIDDKYTHTEYEIQYTKVLDKWGKVELESYEGFESLENKEHLRKWGSTWSHYELGAPLTTREFVEFILLAEPGYVHDDCAYVIQLVANHPVQSSHVHGVYCSIERFRLNKDNTIDWIMCTASDSGGNVPKWLQNSMIAKSVSHDVPMFLDWITAERA</sequence>
<evidence type="ECO:0000313" key="2">
    <source>
        <dbReference type="EMBL" id="CEP23285.1"/>
    </source>
</evidence>
<dbReference type="PANTHER" id="PTHR40370">
    <property type="entry name" value="EXPRESSED PROTEIN"/>
    <property type="match status" value="1"/>
</dbReference>
<name>A0A0H5C577_CYBJN</name>
<feature type="domain" description="DUF3074" evidence="1">
    <location>
        <begin position="67"/>
        <end position="251"/>
    </location>
</feature>
<evidence type="ECO:0000259" key="1">
    <source>
        <dbReference type="Pfam" id="PF11274"/>
    </source>
</evidence>